<comment type="caution">
    <text evidence="1">The sequence shown here is derived from an EMBL/GenBank/DDBJ whole genome shotgun (WGS) entry which is preliminary data.</text>
</comment>
<reference evidence="1" key="1">
    <citation type="submission" date="2023-06" db="EMBL/GenBank/DDBJ databases">
        <authorList>
            <consortium name="Lawrence Berkeley National Laboratory"/>
            <person name="Ahrendt S."/>
            <person name="Sahu N."/>
            <person name="Indic B."/>
            <person name="Wong-Bajracharya J."/>
            <person name="Merenyi Z."/>
            <person name="Ke H.-M."/>
            <person name="Monk M."/>
            <person name="Kocsube S."/>
            <person name="Drula E."/>
            <person name="Lipzen A."/>
            <person name="Balint B."/>
            <person name="Henrissat B."/>
            <person name="Andreopoulos B."/>
            <person name="Martin F.M."/>
            <person name="Harder C.B."/>
            <person name="Rigling D."/>
            <person name="Ford K.L."/>
            <person name="Foster G.D."/>
            <person name="Pangilinan J."/>
            <person name="Papanicolaou A."/>
            <person name="Barry K."/>
            <person name="LaButti K."/>
            <person name="Viragh M."/>
            <person name="Koriabine M."/>
            <person name="Yan M."/>
            <person name="Riley R."/>
            <person name="Champramary S."/>
            <person name="Plett K.L."/>
            <person name="Tsai I.J."/>
            <person name="Slot J."/>
            <person name="Sipos G."/>
            <person name="Plett J."/>
            <person name="Nagy L.G."/>
            <person name="Grigoriev I.V."/>
        </authorList>
    </citation>
    <scope>NUCLEOTIDE SEQUENCE</scope>
    <source>
        <strain evidence="1">HWK02</strain>
    </source>
</reference>
<dbReference type="Proteomes" id="UP001175228">
    <property type="component" value="Unassembled WGS sequence"/>
</dbReference>
<dbReference type="AlphaFoldDB" id="A0AA39QA04"/>
<gene>
    <name evidence="1" type="ORF">EDD18DRAFT_1155008</name>
</gene>
<accession>A0AA39QA04</accession>
<evidence type="ECO:0000313" key="2">
    <source>
        <dbReference type="Proteomes" id="UP001175228"/>
    </source>
</evidence>
<protein>
    <submittedName>
        <fullName evidence="1">Uncharacterized protein</fullName>
    </submittedName>
</protein>
<name>A0AA39QA04_9AGAR</name>
<keyword evidence="2" id="KW-1185">Reference proteome</keyword>
<evidence type="ECO:0000313" key="1">
    <source>
        <dbReference type="EMBL" id="KAK0499027.1"/>
    </source>
</evidence>
<organism evidence="1 2">
    <name type="scientific">Armillaria luteobubalina</name>
    <dbReference type="NCBI Taxonomy" id="153913"/>
    <lineage>
        <taxon>Eukaryota</taxon>
        <taxon>Fungi</taxon>
        <taxon>Dikarya</taxon>
        <taxon>Basidiomycota</taxon>
        <taxon>Agaricomycotina</taxon>
        <taxon>Agaricomycetes</taxon>
        <taxon>Agaricomycetidae</taxon>
        <taxon>Agaricales</taxon>
        <taxon>Marasmiineae</taxon>
        <taxon>Physalacriaceae</taxon>
        <taxon>Armillaria</taxon>
    </lineage>
</organism>
<dbReference type="EMBL" id="JAUEPU010000010">
    <property type="protein sequence ID" value="KAK0499027.1"/>
    <property type="molecule type" value="Genomic_DNA"/>
</dbReference>
<sequence length="84" mass="8978">MLYGRCGSISATLFGEVEKAKKERRKLAFAGKWGGRLALIHTDNLADVYVRVAEKAAICAGKAFDAANDLGPPAFACNFDISSL</sequence>
<proteinExistence type="predicted"/>